<proteinExistence type="predicted"/>
<feature type="domain" description="Heterokaryon incompatibility" evidence="1">
    <location>
        <begin position="84"/>
        <end position="236"/>
    </location>
</feature>
<sequence length="649" mass="73127">MIRKGQYARVQSIEIGSKKLAPDQARSLLEAESFIPETIRWERIRAPLLEAAVAPEPLDPPPTGFRLIDVEKCCVVKAPKTFEYVALSYIWGDATLNSKFLHLSLSNSRDLEEQYSLQGPGIPATVQDAMAACRGLGKRYLWVDRFCIPQDEHNNPTKKAQINVMGRIYSHAVLVLVALEGDSDSGLPGVSKLRCKPRYKTQFSGREFWETNTSTWQFLDEVHLSKWSSRGWTFQENFLAAKVLFFTKDGLVGEYSDTRMFFESEPPAEVPMANYESRSRGINDKYGFCQLAAYEASRREFGKDSDILNAIAGVLDACGEHRFGIPLQGFDDFLTWTVISPLERRESTNEHIFPTWSWASVRGQMVPANLETVPLATFGFPKGHQSNTPCLDPCWPRHLKFDRCGNLILAAAIACQTGCLKTPLPELLQPTKVPRSFGDFAQDFKRSYPTFMSLWKAMHGMEQNHSPLQNFLNEFSTAQVEMALKPGRVLALAQVTTPSIVLKSVYDPQSPDLPFGRVQIFFGESDVGRINLDTEQDVRRLVLVDDTMLGKGRWPAMSSEQDVRSNTDPYEIDFLALVVFFQGSRTEETPTAVTDRFTFDDGSRPVTNFFITALAMETNAGISRRLGVAYFRLENWLKLPRGCKAVVLE</sequence>
<gene>
    <name evidence="2" type="ORF">BKCO1_280001</name>
</gene>
<dbReference type="GeneID" id="31013896"/>
<dbReference type="Pfam" id="PF06985">
    <property type="entry name" value="HET"/>
    <property type="match status" value="1"/>
</dbReference>
<dbReference type="STRING" id="236234.A0A1J9RZF3"/>
<dbReference type="RefSeq" id="XP_020129987.1">
    <property type="nucleotide sequence ID" value="XM_020273635.1"/>
</dbReference>
<dbReference type="Proteomes" id="UP000183809">
    <property type="component" value="Unassembled WGS sequence"/>
</dbReference>
<dbReference type="PANTHER" id="PTHR33112:SF1">
    <property type="entry name" value="HETEROKARYON INCOMPATIBILITY DOMAIN-CONTAINING PROTEIN"/>
    <property type="match status" value="1"/>
</dbReference>
<dbReference type="PANTHER" id="PTHR33112">
    <property type="entry name" value="DOMAIN PROTEIN, PUTATIVE-RELATED"/>
    <property type="match status" value="1"/>
</dbReference>
<comment type="caution">
    <text evidence="2">The sequence shown here is derived from an EMBL/GenBank/DDBJ whole genome shotgun (WGS) entry which is preliminary data.</text>
</comment>
<evidence type="ECO:0000313" key="2">
    <source>
        <dbReference type="EMBL" id="OJD33727.1"/>
    </source>
</evidence>
<reference evidence="2 3" key="1">
    <citation type="submission" date="2016-10" db="EMBL/GenBank/DDBJ databases">
        <title>Proteomics and genomics reveal pathogen-plant mechanisms compatible with a hemibiotrophic lifestyle of Diplodia corticola.</title>
        <authorList>
            <person name="Fernandes I."/>
            <person name="De Jonge R."/>
            <person name="Van De Peer Y."/>
            <person name="Devreese B."/>
            <person name="Alves A."/>
            <person name="Esteves A.C."/>
        </authorList>
    </citation>
    <scope>NUCLEOTIDE SEQUENCE [LARGE SCALE GENOMIC DNA]</scope>
    <source>
        <strain evidence="2 3">CBS 112549</strain>
    </source>
</reference>
<dbReference type="OrthoDB" id="2958217at2759"/>
<dbReference type="AlphaFoldDB" id="A0A1J9RZF3"/>
<protein>
    <submittedName>
        <fullName evidence="2">Heterokaryon incompatibility</fullName>
    </submittedName>
</protein>
<evidence type="ECO:0000259" key="1">
    <source>
        <dbReference type="Pfam" id="PF06985"/>
    </source>
</evidence>
<dbReference type="EMBL" id="MNUE01000028">
    <property type="protein sequence ID" value="OJD33727.1"/>
    <property type="molecule type" value="Genomic_DNA"/>
</dbReference>
<accession>A0A1J9RZF3</accession>
<evidence type="ECO:0000313" key="3">
    <source>
        <dbReference type="Proteomes" id="UP000183809"/>
    </source>
</evidence>
<keyword evidence="3" id="KW-1185">Reference proteome</keyword>
<dbReference type="InterPro" id="IPR010730">
    <property type="entry name" value="HET"/>
</dbReference>
<name>A0A1J9RZF3_9PEZI</name>
<organism evidence="2 3">
    <name type="scientific">Diplodia corticola</name>
    <dbReference type="NCBI Taxonomy" id="236234"/>
    <lineage>
        <taxon>Eukaryota</taxon>
        <taxon>Fungi</taxon>
        <taxon>Dikarya</taxon>
        <taxon>Ascomycota</taxon>
        <taxon>Pezizomycotina</taxon>
        <taxon>Dothideomycetes</taxon>
        <taxon>Dothideomycetes incertae sedis</taxon>
        <taxon>Botryosphaeriales</taxon>
        <taxon>Botryosphaeriaceae</taxon>
        <taxon>Diplodia</taxon>
    </lineage>
</organism>